<dbReference type="AlphaFoldDB" id="A0A9P4T7S7"/>
<keyword evidence="6" id="KW-0645">Protease</keyword>
<dbReference type="Proteomes" id="UP000801428">
    <property type="component" value="Unassembled WGS sequence"/>
</dbReference>
<comment type="similarity">
    <text evidence="4 13">Belongs to the peptidase M14 family.</text>
</comment>
<dbReference type="OrthoDB" id="3626597at2759"/>
<evidence type="ECO:0000256" key="2">
    <source>
        <dbReference type="ARBA" id="ARBA00003091"/>
    </source>
</evidence>
<comment type="function">
    <text evidence="2">Extracellular metalloprotease that contributes to pathogenicity.</text>
</comment>
<comment type="cofactor">
    <cofactor evidence="1">
        <name>Zn(2+)</name>
        <dbReference type="ChEBI" id="CHEBI:29105"/>
    </cofactor>
</comment>
<evidence type="ECO:0000256" key="9">
    <source>
        <dbReference type="ARBA" id="ARBA00022833"/>
    </source>
</evidence>
<evidence type="ECO:0000256" key="12">
    <source>
        <dbReference type="ARBA" id="ARBA00023145"/>
    </source>
</evidence>
<protein>
    <recommendedName>
        <fullName evidence="15">Peptidase M14 domain-containing protein</fullName>
    </recommendedName>
</protein>
<evidence type="ECO:0000256" key="7">
    <source>
        <dbReference type="ARBA" id="ARBA00022729"/>
    </source>
</evidence>
<evidence type="ECO:0000313" key="16">
    <source>
        <dbReference type="EMBL" id="KAF2996847.1"/>
    </source>
</evidence>
<dbReference type="GO" id="GO:0008270">
    <property type="term" value="F:zinc ion binding"/>
    <property type="evidence" value="ECO:0007669"/>
    <property type="project" value="InterPro"/>
</dbReference>
<keyword evidence="11" id="KW-0482">Metalloprotease</keyword>
<accession>A0A9P4T7S7</accession>
<proteinExistence type="inferred from homology"/>
<dbReference type="GO" id="GO:0005576">
    <property type="term" value="C:extracellular region"/>
    <property type="evidence" value="ECO:0007669"/>
    <property type="project" value="UniProtKB-SubCell"/>
</dbReference>
<dbReference type="PANTHER" id="PTHR11705:SF143">
    <property type="entry name" value="SLL0236 PROTEIN"/>
    <property type="match status" value="1"/>
</dbReference>
<comment type="caution">
    <text evidence="16">The sequence shown here is derived from an EMBL/GenBank/DDBJ whole genome shotgun (WGS) entry which is preliminary data.</text>
</comment>
<keyword evidence="17" id="KW-1185">Reference proteome</keyword>
<keyword evidence="10" id="KW-0843">Virulence</keyword>
<dbReference type="SUPFAM" id="SSF53187">
    <property type="entry name" value="Zn-dependent exopeptidases"/>
    <property type="match status" value="1"/>
</dbReference>
<feature type="chain" id="PRO_5040330576" description="Peptidase M14 domain-containing protein" evidence="14">
    <location>
        <begin position="19"/>
        <end position="441"/>
    </location>
</feature>
<dbReference type="PROSITE" id="PS52035">
    <property type="entry name" value="PEPTIDASE_M14"/>
    <property type="match status" value="1"/>
</dbReference>
<sequence>MSAMKYVLNLALASLAVGLSVRSPSVELYEGTKVYHVKTGRHVADVQKRLAGISHNIWESASDHIDVAIPRHEIANFEALGLKSRILHADLGASIAAEAAVKSSWKRHEANTSGDWFDSYHPYEDHIEFFKDLQESFPENSNWTSSGTSYEGRDIYGIHMWGADGPGKPAVLWHGTVHAREWIVAPTLEYMTKQLIDGYKSGDNLTQTFLNNYDFYIFPIVNPDGFVYTQTTNRLWRKNRQPPPATAANQTCYGRDINRNWEHNWDANTRGASDNECSQTYRGVRPRDAPENAAMDDFLRNLRDEQGIKLYIDWHSYSQLILCPFGHDEYLYAPQLGRWTRAASLMSQEIAANSSNATTYTFGPSGAVLYPTTGVGVDHVYAVGRAEWSYTIELPDTGDFGFVLPPERIRPAVEESWVGQKVLLSLLDEVFFDGEGPAIFY</sequence>
<keyword evidence="9" id="KW-0862">Zinc</keyword>
<evidence type="ECO:0000256" key="10">
    <source>
        <dbReference type="ARBA" id="ARBA00023026"/>
    </source>
</evidence>
<evidence type="ECO:0000256" key="5">
    <source>
        <dbReference type="ARBA" id="ARBA00022525"/>
    </source>
</evidence>
<dbReference type="PANTHER" id="PTHR11705">
    <property type="entry name" value="PROTEASE FAMILY M14 CARBOXYPEPTIDASE A,B"/>
    <property type="match status" value="1"/>
</dbReference>
<feature type="signal peptide" evidence="14">
    <location>
        <begin position="1"/>
        <end position="18"/>
    </location>
</feature>
<evidence type="ECO:0000256" key="3">
    <source>
        <dbReference type="ARBA" id="ARBA00004613"/>
    </source>
</evidence>
<evidence type="ECO:0000256" key="13">
    <source>
        <dbReference type="PROSITE-ProRule" id="PRU01379"/>
    </source>
</evidence>
<feature type="domain" description="Peptidase M14" evidence="15">
    <location>
        <begin position="119"/>
        <end position="427"/>
    </location>
</feature>
<dbReference type="SMART" id="SM00631">
    <property type="entry name" value="Zn_pept"/>
    <property type="match status" value="1"/>
</dbReference>
<keyword evidence="8" id="KW-0378">Hydrolase</keyword>
<name>A0A9P4T7S7_CURKU</name>
<dbReference type="InterPro" id="IPR000834">
    <property type="entry name" value="Peptidase_M14"/>
</dbReference>
<organism evidence="16 17">
    <name type="scientific">Curvularia kusanoi</name>
    <name type="common">Cochliobolus kusanoi</name>
    <dbReference type="NCBI Taxonomy" id="90978"/>
    <lineage>
        <taxon>Eukaryota</taxon>
        <taxon>Fungi</taxon>
        <taxon>Dikarya</taxon>
        <taxon>Ascomycota</taxon>
        <taxon>Pezizomycotina</taxon>
        <taxon>Dothideomycetes</taxon>
        <taxon>Pleosporomycetidae</taxon>
        <taxon>Pleosporales</taxon>
        <taxon>Pleosporineae</taxon>
        <taxon>Pleosporaceae</taxon>
        <taxon>Curvularia</taxon>
    </lineage>
</organism>
<reference evidence="16" key="1">
    <citation type="submission" date="2019-04" db="EMBL/GenBank/DDBJ databases">
        <title>Sequencing of skin fungus with MAO and IRED activity.</title>
        <authorList>
            <person name="Marsaioli A.J."/>
            <person name="Bonatto J.M.C."/>
            <person name="Reis Junior O."/>
        </authorList>
    </citation>
    <scope>NUCLEOTIDE SEQUENCE</scope>
    <source>
        <strain evidence="16">30M1</strain>
    </source>
</reference>
<dbReference type="GO" id="GO:0006508">
    <property type="term" value="P:proteolysis"/>
    <property type="evidence" value="ECO:0007669"/>
    <property type="project" value="UniProtKB-KW"/>
</dbReference>
<dbReference type="EMBL" id="SWKU01000025">
    <property type="protein sequence ID" value="KAF2996847.1"/>
    <property type="molecule type" value="Genomic_DNA"/>
</dbReference>
<dbReference type="PRINTS" id="PR00765">
    <property type="entry name" value="CRBOXYPTASEA"/>
</dbReference>
<gene>
    <name evidence="16" type="ORF">E8E13_003803</name>
</gene>
<evidence type="ECO:0000256" key="1">
    <source>
        <dbReference type="ARBA" id="ARBA00001947"/>
    </source>
</evidence>
<evidence type="ECO:0000256" key="11">
    <source>
        <dbReference type="ARBA" id="ARBA00023049"/>
    </source>
</evidence>
<keyword evidence="12" id="KW-0865">Zymogen</keyword>
<evidence type="ECO:0000256" key="14">
    <source>
        <dbReference type="SAM" id="SignalP"/>
    </source>
</evidence>
<dbReference type="CDD" id="cd03860">
    <property type="entry name" value="M14_CP_A-B_like"/>
    <property type="match status" value="1"/>
</dbReference>
<dbReference type="Pfam" id="PF00246">
    <property type="entry name" value="Peptidase_M14"/>
    <property type="match status" value="1"/>
</dbReference>
<evidence type="ECO:0000313" key="17">
    <source>
        <dbReference type="Proteomes" id="UP000801428"/>
    </source>
</evidence>
<evidence type="ECO:0000256" key="6">
    <source>
        <dbReference type="ARBA" id="ARBA00022670"/>
    </source>
</evidence>
<evidence type="ECO:0000259" key="15">
    <source>
        <dbReference type="PROSITE" id="PS52035"/>
    </source>
</evidence>
<dbReference type="Gene3D" id="3.40.630.10">
    <property type="entry name" value="Zn peptidases"/>
    <property type="match status" value="1"/>
</dbReference>
<evidence type="ECO:0000256" key="4">
    <source>
        <dbReference type="ARBA" id="ARBA00005988"/>
    </source>
</evidence>
<feature type="active site" description="Proton donor/acceptor" evidence="13">
    <location>
        <position position="393"/>
    </location>
</feature>
<keyword evidence="5" id="KW-0964">Secreted</keyword>
<keyword evidence="7 14" id="KW-0732">Signal</keyword>
<evidence type="ECO:0000256" key="8">
    <source>
        <dbReference type="ARBA" id="ARBA00022801"/>
    </source>
</evidence>
<dbReference type="SUPFAM" id="SSF54897">
    <property type="entry name" value="Protease propeptides/inhibitors"/>
    <property type="match status" value="1"/>
</dbReference>
<dbReference type="GO" id="GO:0004181">
    <property type="term" value="F:metallocarboxypeptidase activity"/>
    <property type="evidence" value="ECO:0007669"/>
    <property type="project" value="InterPro"/>
</dbReference>
<dbReference type="FunFam" id="3.40.630.10:FF:000165">
    <property type="entry name" value="Glucan 1,4-alpha-glucosidase, putative"/>
    <property type="match status" value="1"/>
</dbReference>
<comment type="subcellular location">
    <subcellularLocation>
        <location evidence="3">Secreted</location>
    </subcellularLocation>
</comment>